<name>A0A5C3LX64_9AGAR</name>
<feature type="transmembrane region" description="Helical" evidence="2">
    <location>
        <begin position="111"/>
        <end position="129"/>
    </location>
</feature>
<keyword evidence="2" id="KW-0812">Transmembrane</keyword>
<feature type="compositionally biased region" description="Basic and acidic residues" evidence="1">
    <location>
        <begin position="181"/>
        <end position="192"/>
    </location>
</feature>
<feature type="transmembrane region" description="Helical" evidence="2">
    <location>
        <begin position="28"/>
        <end position="48"/>
    </location>
</feature>
<reference evidence="3 4" key="1">
    <citation type="journal article" date="2019" name="Nat. Ecol. Evol.">
        <title>Megaphylogeny resolves global patterns of mushroom evolution.</title>
        <authorList>
            <person name="Varga T."/>
            <person name="Krizsan K."/>
            <person name="Foldi C."/>
            <person name="Dima B."/>
            <person name="Sanchez-Garcia M."/>
            <person name="Sanchez-Ramirez S."/>
            <person name="Szollosi G.J."/>
            <person name="Szarkandi J.G."/>
            <person name="Papp V."/>
            <person name="Albert L."/>
            <person name="Andreopoulos W."/>
            <person name="Angelini C."/>
            <person name="Antonin V."/>
            <person name="Barry K.W."/>
            <person name="Bougher N.L."/>
            <person name="Buchanan P."/>
            <person name="Buyck B."/>
            <person name="Bense V."/>
            <person name="Catcheside P."/>
            <person name="Chovatia M."/>
            <person name="Cooper J."/>
            <person name="Damon W."/>
            <person name="Desjardin D."/>
            <person name="Finy P."/>
            <person name="Geml J."/>
            <person name="Haridas S."/>
            <person name="Hughes K."/>
            <person name="Justo A."/>
            <person name="Karasinski D."/>
            <person name="Kautmanova I."/>
            <person name="Kiss B."/>
            <person name="Kocsube S."/>
            <person name="Kotiranta H."/>
            <person name="LaButti K.M."/>
            <person name="Lechner B.E."/>
            <person name="Liimatainen K."/>
            <person name="Lipzen A."/>
            <person name="Lukacs Z."/>
            <person name="Mihaltcheva S."/>
            <person name="Morgado L.N."/>
            <person name="Niskanen T."/>
            <person name="Noordeloos M.E."/>
            <person name="Ohm R.A."/>
            <person name="Ortiz-Santana B."/>
            <person name="Ovrebo C."/>
            <person name="Racz N."/>
            <person name="Riley R."/>
            <person name="Savchenko A."/>
            <person name="Shiryaev A."/>
            <person name="Soop K."/>
            <person name="Spirin V."/>
            <person name="Szebenyi C."/>
            <person name="Tomsovsky M."/>
            <person name="Tulloss R.E."/>
            <person name="Uehling J."/>
            <person name="Grigoriev I.V."/>
            <person name="Vagvolgyi C."/>
            <person name="Papp T."/>
            <person name="Martin F.M."/>
            <person name="Miettinen O."/>
            <person name="Hibbett D.S."/>
            <person name="Nagy L.G."/>
        </authorList>
    </citation>
    <scope>NUCLEOTIDE SEQUENCE [LARGE SCALE GENOMIC DNA]</scope>
    <source>
        <strain evidence="3 4">CBS 166.37</strain>
    </source>
</reference>
<feature type="transmembrane region" description="Helical" evidence="2">
    <location>
        <begin position="69"/>
        <end position="91"/>
    </location>
</feature>
<proteinExistence type="predicted"/>
<feature type="compositionally biased region" description="Basic and acidic residues" evidence="1">
    <location>
        <begin position="160"/>
        <end position="173"/>
    </location>
</feature>
<feature type="region of interest" description="Disordered" evidence="1">
    <location>
        <begin position="150"/>
        <end position="200"/>
    </location>
</feature>
<protein>
    <submittedName>
        <fullName evidence="3">Uncharacterized protein</fullName>
    </submittedName>
</protein>
<keyword evidence="2" id="KW-0472">Membrane</keyword>
<evidence type="ECO:0000256" key="2">
    <source>
        <dbReference type="SAM" id="Phobius"/>
    </source>
</evidence>
<dbReference type="EMBL" id="ML213613">
    <property type="protein sequence ID" value="TFK36488.1"/>
    <property type="molecule type" value="Genomic_DNA"/>
</dbReference>
<evidence type="ECO:0000313" key="3">
    <source>
        <dbReference type="EMBL" id="TFK36488.1"/>
    </source>
</evidence>
<dbReference type="AlphaFoldDB" id="A0A5C3LX64"/>
<keyword evidence="4" id="KW-1185">Reference proteome</keyword>
<dbReference type="Proteomes" id="UP000308652">
    <property type="component" value="Unassembled WGS sequence"/>
</dbReference>
<accession>A0A5C3LX64</accession>
<evidence type="ECO:0000256" key="1">
    <source>
        <dbReference type="SAM" id="MobiDB-lite"/>
    </source>
</evidence>
<gene>
    <name evidence="3" type="ORF">BDQ12DRAFT_686481</name>
</gene>
<sequence length="200" mass="22228">MAPTSPHTGLQEEDVHNLIKWFTVITKLFSSLLLICSAITSLIIRCRLPAGEYAAMGMNHPRLQKPRKIAIASMYTLAVTGVISIAFRLYSPTPQKPDSESSSNFNLMNDWLLVYYGIVTWYRDPLGALQKRFMRFLAYGSTPLAVERTHPEVSSLGRDSGLKVEDNLKDVSKDPGTIENTETHNIDPKESQSSDGGPKS</sequence>
<keyword evidence="2" id="KW-1133">Transmembrane helix</keyword>
<evidence type="ECO:0000313" key="4">
    <source>
        <dbReference type="Proteomes" id="UP000308652"/>
    </source>
</evidence>
<organism evidence="3 4">
    <name type="scientific">Crucibulum laeve</name>
    <dbReference type="NCBI Taxonomy" id="68775"/>
    <lineage>
        <taxon>Eukaryota</taxon>
        <taxon>Fungi</taxon>
        <taxon>Dikarya</taxon>
        <taxon>Basidiomycota</taxon>
        <taxon>Agaricomycotina</taxon>
        <taxon>Agaricomycetes</taxon>
        <taxon>Agaricomycetidae</taxon>
        <taxon>Agaricales</taxon>
        <taxon>Agaricineae</taxon>
        <taxon>Nidulariaceae</taxon>
        <taxon>Crucibulum</taxon>
    </lineage>
</organism>